<proteinExistence type="predicted"/>
<accession>A0A2V4YCW6</accession>
<feature type="repeat" description="TPR" evidence="3">
    <location>
        <begin position="165"/>
        <end position="198"/>
    </location>
</feature>
<dbReference type="Gene3D" id="1.25.40.10">
    <property type="entry name" value="Tetratricopeptide repeat domain"/>
    <property type="match status" value="1"/>
</dbReference>
<name>A0A2V4YCW6_9FLAO</name>
<feature type="transmembrane region" description="Helical" evidence="4">
    <location>
        <begin position="109"/>
        <end position="128"/>
    </location>
</feature>
<feature type="transmembrane region" description="Helical" evidence="4">
    <location>
        <begin position="5"/>
        <end position="22"/>
    </location>
</feature>
<keyword evidence="2 3" id="KW-0802">TPR repeat</keyword>
<dbReference type="PANTHER" id="PTHR44858:SF1">
    <property type="entry name" value="UDP-N-ACETYLGLUCOSAMINE--PEPTIDE N-ACETYLGLUCOSAMINYLTRANSFERASE SPINDLY-RELATED"/>
    <property type="match status" value="1"/>
</dbReference>
<dbReference type="Pfam" id="PF13181">
    <property type="entry name" value="TPR_8"/>
    <property type="match status" value="1"/>
</dbReference>
<dbReference type="SUPFAM" id="SSF48452">
    <property type="entry name" value="TPR-like"/>
    <property type="match status" value="1"/>
</dbReference>
<dbReference type="PANTHER" id="PTHR44858">
    <property type="entry name" value="TETRATRICOPEPTIDE REPEAT PROTEIN 6"/>
    <property type="match status" value="1"/>
</dbReference>
<dbReference type="InterPro" id="IPR050498">
    <property type="entry name" value="Ycf3"/>
</dbReference>
<dbReference type="SMART" id="SM00028">
    <property type="entry name" value="TPR"/>
    <property type="match status" value="4"/>
</dbReference>
<gene>
    <name evidence="5" type="ORF">DFQ11_103127</name>
</gene>
<feature type="transmembrane region" description="Helical" evidence="4">
    <location>
        <begin position="59"/>
        <end position="78"/>
    </location>
</feature>
<dbReference type="OrthoDB" id="965869at2"/>
<dbReference type="EMBL" id="QJTD01000003">
    <property type="protein sequence ID" value="PYE81047.1"/>
    <property type="molecule type" value="Genomic_DNA"/>
</dbReference>
<evidence type="ECO:0000313" key="6">
    <source>
        <dbReference type="Proteomes" id="UP000248054"/>
    </source>
</evidence>
<dbReference type="RefSeq" id="WP_110475668.1">
    <property type="nucleotide sequence ID" value="NZ_BMWQ01000003.1"/>
</dbReference>
<dbReference type="InterPro" id="IPR011990">
    <property type="entry name" value="TPR-like_helical_dom_sf"/>
</dbReference>
<keyword evidence="4" id="KW-0472">Membrane</keyword>
<protein>
    <submittedName>
        <fullName evidence="5">Tetratricopeptide repeat protein</fullName>
    </submittedName>
</protein>
<sequence>MRNALFFFIITLIPIGIILRTFDFFMSNILISLGFLGVLIFQIRQVVKSLQNKYSVKIIVLNILIILMTLSLFSKYLFHSIGDYPALVIVPVFIITSIIYLLTEKAKQIKQSIVTVLYLILTLPLFAFEFNEAPRHYIPQSWHNRYGETLSYYKTIPFSFELEETKLLSKKGNAYLKQNNYPAAIDMFEQGKKLEPKNLYLLFNLSEAYARINQLERAVALLDTAITIDPNYPEFYNNRGLLHYKLSHDSEAISDLKEGIKLDSTLPSLYANLAMVYYYQDSFDIACENIKTAESYGLEIENTKHLQKIKAKHCE</sequence>
<dbReference type="Proteomes" id="UP000248054">
    <property type="component" value="Unassembled WGS sequence"/>
</dbReference>
<evidence type="ECO:0000256" key="4">
    <source>
        <dbReference type="SAM" id="Phobius"/>
    </source>
</evidence>
<feature type="transmembrane region" description="Helical" evidence="4">
    <location>
        <begin position="84"/>
        <end position="102"/>
    </location>
</feature>
<keyword evidence="6" id="KW-1185">Reference proteome</keyword>
<evidence type="ECO:0000313" key="5">
    <source>
        <dbReference type="EMBL" id="PYE81047.1"/>
    </source>
</evidence>
<feature type="repeat" description="TPR" evidence="3">
    <location>
        <begin position="199"/>
        <end position="232"/>
    </location>
</feature>
<evidence type="ECO:0000256" key="1">
    <source>
        <dbReference type="ARBA" id="ARBA00022737"/>
    </source>
</evidence>
<dbReference type="AlphaFoldDB" id="A0A2V4YCW6"/>
<dbReference type="PROSITE" id="PS50005">
    <property type="entry name" value="TPR"/>
    <property type="match status" value="2"/>
</dbReference>
<evidence type="ECO:0000256" key="3">
    <source>
        <dbReference type="PROSITE-ProRule" id="PRU00339"/>
    </source>
</evidence>
<keyword evidence="1" id="KW-0677">Repeat</keyword>
<evidence type="ECO:0000256" key="2">
    <source>
        <dbReference type="ARBA" id="ARBA00022803"/>
    </source>
</evidence>
<dbReference type="InterPro" id="IPR019734">
    <property type="entry name" value="TPR_rpt"/>
</dbReference>
<keyword evidence="4" id="KW-1133">Transmembrane helix</keyword>
<comment type="caution">
    <text evidence="5">The sequence shown here is derived from an EMBL/GenBank/DDBJ whole genome shotgun (WGS) entry which is preliminary data.</text>
</comment>
<organism evidence="5 6">
    <name type="scientific">Winogradskyella epiphytica</name>
    <dbReference type="NCBI Taxonomy" id="262005"/>
    <lineage>
        <taxon>Bacteria</taxon>
        <taxon>Pseudomonadati</taxon>
        <taxon>Bacteroidota</taxon>
        <taxon>Flavobacteriia</taxon>
        <taxon>Flavobacteriales</taxon>
        <taxon>Flavobacteriaceae</taxon>
        <taxon>Winogradskyella</taxon>
    </lineage>
</organism>
<keyword evidence="4" id="KW-0812">Transmembrane</keyword>
<reference evidence="5 6" key="1">
    <citation type="submission" date="2018-06" db="EMBL/GenBank/DDBJ databases">
        <title>Genomic Encyclopedia of Type Strains, Phase III (KMG-III): the genomes of soil and plant-associated and newly described type strains.</title>
        <authorList>
            <person name="Whitman W."/>
        </authorList>
    </citation>
    <scope>NUCLEOTIDE SEQUENCE [LARGE SCALE GENOMIC DNA]</scope>
    <source>
        <strain evidence="5 6">CECT 7945</strain>
    </source>
</reference>
<dbReference type="Pfam" id="PF13414">
    <property type="entry name" value="TPR_11"/>
    <property type="match status" value="1"/>
</dbReference>
<feature type="transmembrane region" description="Helical" evidence="4">
    <location>
        <begin position="28"/>
        <end position="47"/>
    </location>
</feature>